<feature type="transmembrane region" description="Helical" evidence="1">
    <location>
        <begin position="537"/>
        <end position="555"/>
    </location>
</feature>
<dbReference type="Pfam" id="PF00059">
    <property type="entry name" value="Lectin_C"/>
    <property type="match status" value="3"/>
</dbReference>
<keyword evidence="1" id="KW-1133">Transmembrane helix</keyword>
<accession>A0A9P1DBL4</accession>
<keyword evidence="1" id="KW-0472">Membrane</keyword>
<dbReference type="CDD" id="cd00037">
    <property type="entry name" value="CLECT"/>
    <property type="match status" value="2"/>
</dbReference>
<protein>
    <recommendedName>
        <fullName evidence="2">C-type lectin domain-containing protein</fullName>
    </recommendedName>
</protein>
<dbReference type="SUPFAM" id="SSF56436">
    <property type="entry name" value="C-type lectin-like"/>
    <property type="match status" value="4"/>
</dbReference>
<dbReference type="InterPro" id="IPR016186">
    <property type="entry name" value="C-type_lectin-like/link_sf"/>
</dbReference>
<dbReference type="PANTHER" id="PTHR22803">
    <property type="entry name" value="MANNOSE, PHOSPHOLIPASE, LECTIN RECEPTOR RELATED"/>
    <property type="match status" value="1"/>
</dbReference>
<evidence type="ECO:0000313" key="4">
    <source>
        <dbReference type="EMBL" id="CAL1160147.1"/>
    </source>
</evidence>
<dbReference type="InterPro" id="IPR050111">
    <property type="entry name" value="C-type_lectin/snaclec_domain"/>
</dbReference>
<reference evidence="4" key="2">
    <citation type="submission" date="2024-04" db="EMBL/GenBank/DDBJ databases">
        <authorList>
            <person name="Chen Y."/>
            <person name="Shah S."/>
            <person name="Dougan E. K."/>
            <person name="Thang M."/>
            <person name="Chan C."/>
        </authorList>
    </citation>
    <scope>NUCLEOTIDE SEQUENCE [LARGE SCALE GENOMIC DNA]</scope>
</reference>
<feature type="domain" description="C-type lectin" evidence="2">
    <location>
        <begin position="111"/>
        <end position="219"/>
    </location>
</feature>
<name>A0A9P1DBL4_9DINO</name>
<dbReference type="InterPro" id="IPR016187">
    <property type="entry name" value="CTDL_fold"/>
</dbReference>
<comment type="caution">
    <text evidence="3">The sequence shown here is derived from an EMBL/GenBank/DDBJ whole genome shotgun (WGS) entry which is preliminary data.</text>
</comment>
<organism evidence="3">
    <name type="scientific">Cladocopium goreaui</name>
    <dbReference type="NCBI Taxonomy" id="2562237"/>
    <lineage>
        <taxon>Eukaryota</taxon>
        <taxon>Sar</taxon>
        <taxon>Alveolata</taxon>
        <taxon>Dinophyceae</taxon>
        <taxon>Suessiales</taxon>
        <taxon>Symbiodiniaceae</taxon>
        <taxon>Cladocopium</taxon>
    </lineage>
</organism>
<reference evidence="3" key="1">
    <citation type="submission" date="2022-10" db="EMBL/GenBank/DDBJ databases">
        <authorList>
            <person name="Chen Y."/>
            <person name="Dougan E. K."/>
            <person name="Chan C."/>
            <person name="Rhodes N."/>
            <person name="Thang M."/>
        </authorList>
    </citation>
    <scope>NUCLEOTIDE SEQUENCE</scope>
</reference>
<dbReference type="AlphaFoldDB" id="A0A9P1DBL4"/>
<dbReference type="InterPro" id="IPR001304">
    <property type="entry name" value="C-type_lectin-like"/>
</dbReference>
<dbReference type="Proteomes" id="UP001152797">
    <property type="component" value="Unassembled WGS sequence"/>
</dbReference>
<dbReference type="SMART" id="SM00034">
    <property type="entry name" value="CLECT"/>
    <property type="match status" value="3"/>
</dbReference>
<sequence length="586" mass="67085">MEQWSSGAVSLRGRNFCWLGLQEFPNTESWRWLDASDNSYDSYWHWATGEPNNFGGRDESVAVMNFNLQDMDRNLTGRWADGLWYDLPARFSLGRAICEFEGTCKAGWDHFRDSCYQLQRWPGSFKEAQGHCQEASAHLVSISSAEEQDFVQRLCGSNMCWLGLEEASKSERWRWIDGSSLTFENWQQGEPNNYGGIDENRAMMNLNFAEVLKKAPKAWIRSQQAAAWQRAAAAAQESQEPKLGAGASWTDGKWYDVPMDFNLALPMCEAPTAEECQVGWQAFGGSCYKLIFHPSDFDIAEERCLEHNSFLVAIASLEENQFVQNLCGQHFCWIGLRRHQSSTRWSWIEGTELEFSNWQVGEPNNFNNVAEKVAIMNFNMQEYRRKEPLAWASGRWYDVNGALNLPKAICEKRKVAGICDTGWKAHEDSCYFKLTWHYNFDTSTLRCEDMGAELVSIGTLSEQIFVQHLCGQQMCWLGLQEHPLTEVWFWIDGTPLAYQNWQVGEPNNGQGDENRAVMNMNLNFEENIVHQEVREDHIAVALACGFLLLFVILLGRGAILHNRRRGFGGFVPSVEHDEDLLEQLAL</sequence>
<feature type="domain" description="C-type lectin" evidence="2">
    <location>
        <begin position="283"/>
        <end position="398"/>
    </location>
</feature>
<evidence type="ECO:0000259" key="2">
    <source>
        <dbReference type="PROSITE" id="PS50041"/>
    </source>
</evidence>
<dbReference type="OrthoDB" id="8950604at2759"/>
<feature type="domain" description="C-type lectin" evidence="2">
    <location>
        <begin position="426"/>
        <end position="514"/>
    </location>
</feature>
<dbReference type="Gene3D" id="3.10.100.10">
    <property type="entry name" value="Mannose-Binding Protein A, subunit A"/>
    <property type="match status" value="4"/>
</dbReference>
<dbReference type="PROSITE" id="PS50041">
    <property type="entry name" value="C_TYPE_LECTIN_2"/>
    <property type="match status" value="4"/>
</dbReference>
<evidence type="ECO:0000313" key="3">
    <source>
        <dbReference type="EMBL" id="CAI4006772.1"/>
    </source>
</evidence>
<keyword evidence="5" id="KW-1185">Reference proteome</keyword>
<keyword evidence="1" id="KW-0812">Transmembrane</keyword>
<evidence type="ECO:0000313" key="5">
    <source>
        <dbReference type="Proteomes" id="UP001152797"/>
    </source>
</evidence>
<dbReference type="EMBL" id="CAMXCT030003891">
    <property type="protein sequence ID" value="CAL4794084.1"/>
    <property type="molecule type" value="Genomic_DNA"/>
</dbReference>
<gene>
    <name evidence="3" type="ORF">C1SCF055_LOCUS32382</name>
</gene>
<evidence type="ECO:0000256" key="1">
    <source>
        <dbReference type="SAM" id="Phobius"/>
    </source>
</evidence>
<dbReference type="EMBL" id="CAMXCT010003891">
    <property type="protein sequence ID" value="CAI4006772.1"/>
    <property type="molecule type" value="Genomic_DNA"/>
</dbReference>
<dbReference type="EMBL" id="CAMXCT020003891">
    <property type="protein sequence ID" value="CAL1160147.1"/>
    <property type="molecule type" value="Genomic_DNA"/>
</dbReference>
<proteinExistence type="predicted"/>
<feature type="domain" description="C-type lectin" evidence="2">
    <location>
        <begin position="18"/>
        <end position="81"/>
    </location>
</feature>